<dbReference type="Pfam" id="PF14012">
    <property type="entry name" value="DUF4229"/>
    <property type="match status" value="1"/>
</dbReference>
<sequence>MSPTVKYLLGRVGLFVVLLALLWPTGLNPLVIAMIAMLGSFVLSLVVLRKWRDEMVSNVDATVQRRREQKEKLRRELAGDEVD</sequence>
<comment type="caution">
    <text evidence="2">The sequence shown here is derived from an EMBL/GenBank/DDBJ whole genome shotgun (WGS) entry which is preliminary data.</text>
</comment>
<name>A0A543AZG6_9ACTN</name>
<dbReference type="Proteomes" id="UP000317043">
    <property type="component" value="Unassembled WGS sequence"/>
</dbReference>
<dbReference type="AlphaFoldDB" id="A0A543AZG6"/>
<keyword evidence="1" id="KW-1133">Transmembrane helix</keyword>
<accession>A0A543AZG6</accession>
<keyword evidence="1" id="KW-0472">Membrane</keyword>
<proteinExistence type="predicted"/>
<dbReference type="InParanoid" id="A0A543AZG6"/>
<evidence type="ECO:0000256" key="1">
    <source>
        <dbReference type="SAM" id="Phobius"/>
    </source>
</evidence>
<feature type="transmembrane region" description="Helical" evidence="1">
    <location>
        <begin position="7"/>
        <end position="24"/>
    </location>
</feature>
<gene>
    <name evidence="2" type="ORF">FB566_3543</name>
</gene>
<dbReference type="EMBL" id="VFOW01000001">
    <property type="protein sequence ID" value="TQL77968.1"/>
    <property type="molecule type" value="Genomic_DNA"/>
</dbReference>
<keyword evidence="3" id="KW-1185">Reference proteome</keyword>
<keyword evidence="1" id="KW-0812">Transmembrane</keyword>
<organism evidence="2 3">
    <name type="scientific">Stackebrandtia endophytica</name>
    <dbReference type="NCBI Taxonomy" id="1496996"/>
    <lineage>
        <taxon>Bacteria</taxon>
        <taxon>Bacillati</taxon>
        <taxon>Actinomycetota</taxon>
        <taxon>Actinomycetes</taxon>
        <taxon>Glycomycetales</taxon>
        <taxon>Glycomycetaceae</taxon>
        <taxon>Stackebrandtia</taxon>
    </lineage>
</organism>
<dbReference type="RefSeq" id="WP_142041680.1">
    <property type="nucleotide sequence ID" value="NZ_JBHTGS010000001.1"/>
</dbReference>
<reference evidence="2 3" key="1">
    <citation type="submission" date="2019-06" db="EMBL/GenBank/DDBJ databases">
        <title>Sequencing the genomes of 1000 actinobacteria strains.</title>
        <authorList>
            <person name="Klenk H.-P."/>
        </authorList>
    </citation>
    <scope>NUCLEOTIDE SEQUENCE [LARGE SCALE GENOMIC DNA]</scope>
    <source>
        <strain evidence="2 3">DSM 45928</strain>
    </source>
</reference>
<dbReference type="OrthoDB" id="5195268at2"/>
<protein>
    <submittedName>
        <fullName evidence="2">Uncharacterized protein DUF4229</fullName>
    </submittedName>
</protein>
<feature type="transmembrane region" description="Helical" evidence="1">
    <location>
        <begin position="30"/>
        <end position="48"/>
    </location>
</feature>
<dbReference type="InterPro" id="IPR025323">
    <property type="entry name" value="DUF4229"/>
</dbReference>
<evidence type="ECO:0000313" key="3">
    <source>
        <dbReference type="Proteomes" id="UP000317043"/>
    </source>
</evidence>
<evidence type="ECO:0000313" key="2">
    <source>
        <dbReference type="EMBL" id="TQL77968.1"/>
    </source>
</evidence>